<keyword evidence="2" id="KW-0238">DNA-binding</keyword>
<dbReference type="SUPFAM" id="SSF53822">
    <property type="entry name" value="Periplasmic binding protein-like I"/>
    <property type="match status" value="1"/>
</dbReference>
<dbReference type="Pfam" id="PF13377">
    <property type="entry name" value="Peripla_BP_3"/>
    <property type="match status" value="1"/>
</dbReference>
<evidence type="ECO:0000313" key="5">
    <source>
        <dbReference type="EMBL" id="MFM9607436.1"/>
    </source>
</evidence>
<evidence type="ECO:0000259" key="4">
    <source>
        <dbReference type="PROSITE" id="PS50932"/>
    </source>
</evidence>
<comment type="caution">
    <text evidence="5">The sequence shown here is derived from an EMBL/GenBank/DDBJ whole genome shotgun (WGS) entry which is preliminary data.</text>
</comment>
<dbReference type="PANTHER" id="PTHR30146:SF109">
    <property type="entry name" value="HTH-TYPE TRANSCRIPTIONAL REGULATOR GALS"/>
    <property type="match status" value="1"/>
</dbReference>
<dbReference type="InterPro" id="IPR046335">
    <property type="entry name" value="LacI/GalR-like_sensor"/>
</dbReference>
<dbReference type="Pfam" id="PF00356">
    <property type="entry name" value="LacI"/>
    <property type="match status" value="1"/>
</dbReference>
<evidence type="ECO:0000256" key="2">
    <source>
        <dbReference type="ARBA" id="ARBA00023125"/>
    </source>
</evidence>
<dbReference type="InterPro" id="IPR028082">
    <property type="entry name" value="Peripla_BP_I"/>
</dbReference>
<dbReference type="Proteomes" id="UP001631957">
    <property type="component" value="Unassembled WGS sequence"/>
</dbReference>
<dbReference type="SUPFAM" id="SSF47413">
    <property type="entry name" value="lambda repressor-like DNA-binding domains"/>
    <property type="match status" value="1"/>
</dbReference>
<gene>
    <name evidence="5" type="ORF">ACKI18_01800</name>
</gene>
<dbReference type="PANTHER" id="PTHR30146">
    <property type="entry name" value="LACI-RELATED TRANSCRIPTIONAL REPRESSOR"/>
    <property type="match status" value="1"/>
</dbReference>
<name>A0ABW9HHM5_9ACTN</name>
<dbReference type="SMART" id="SM00354">
    <property type="entry name" value="HTH_LACI"/>
    <property type="match status" value="1"/>
</dbReference>
<keyword evidence="1" id="KW-0805">Transcription regulation</keyword>
<evidence type="ECO:0000256" key="1">
    <source>
        <dbReference type="ARBA" id="ARBA00023015"/>
    </source>
</evidence>
<feature type="domain" description="HTH lacI-type" evidence="4">
    <location>
        <begin position="15"/>
        <end position="47"/>
    </location>
</feature>
<sequence length="436" mass="45715">MRRTAEVALLAGGGSRKTVSRVLSYEPYVSEDAHAKVLAAAAELGYRCGRPGHRRVRHRFTARACRAGRALRLVNTPDGAPAGIAGAVESLLDQGVDGVIASEPIVEGEVSVRVNVPVLFLGAPPAFFPRTVTMGVGARELARAATDHLLDLGHPTVHHLAGPRRWYATKDRIEGRRAALAARGAHEPPLLSGDRSPASGYAAGRELASDSSVTAVFAARAEMTVGLIHALREAGRRVPEEISVVGFDGNPVFAYVSPPLTTVRQPFDAAARQGVRLLVHAIEKPDAELPPASEPPVDWLPTGGPNGTLVATAHSSDDLFVNTRNGAADTWTRMPSNAGGGYSRGLLPLADGHSLMVFSTGFGGDNRRNPVTYSTVDFGGGISEGATYTMTNASSALNLAIAGGSTATQQTPTATADQQWRFEQQSFGPSRTPGAA</sequence>
<dbReference type="RefSeq" id="WP_409120184.1">
    <property type="nucleotide sequence ID" value="NZ_JBJVNI010000001.1"/>
</dbReference>
<keyword evidence="3" id="KW-0804">Transcription</keyword>
<dbReference type="InterPro" id="IPR000843">
    <property type="entry name" value="HTH_LacI"/>
</dbReference>
<dbReference type="Gene3D" id="1.10.260.40">
    <property type="entry name" value="lambda repressor-like DNA-binding domains"/>
    <property type="match status" value="1"/>
</dbReference>
<dbReference type="EMBL" id="JBJVNI010000001">
    <property type="protein sequence ID" value="MFM9607436.1"/>
    <property type="molecule type" value="Genomic_DNA"/>
</dbReference>
<evidence type="ECO:0000256" key="3">
    <source>
        <dbReference type="ARBA" id="ARBA00023163"/>
    </source>
</evidence>
<protein>
    <submittedName>
        <fullName evidence="5">Substrate-binding domain-containing protein</fullName>
    </submittedName>
</protein>
<dbReference type="InterPro" id="IPR010982">
    <property type="entry name" value="Lambda_DNA-bd_dom_sf"/>
</dbReference>
<organism evidence="5 6">
    <name type="scientific">Streptomyces niveiscabiei</name>
    <dbReference type="NCBI Taxonomy" id="164115"/>
    <lineage>
        <taxon>Bacteria</taxon>
        <taxon>Bacillati</taxon>
        <taxon>Actinomycetota</taxon>
        <taxon>Actinomycetes</taxon>
        <taxon>Kitasatosporales</taxon>
        <taxon>Streptomycetaceae</taxon>
        <taxon>Streptomyces</taxon>
    </lineage>
</organism>
<accession>A0ABW9HHM5</accession>
<proteinExistence type="predicted"/>
<reference evidence="5 6" key="1">
    <citation type="submission" date="2024-12" db="EMBL/GenBank/DDBJ databases">
        <title>Forecasting of Potato common scab and diversities of Pathogenic streptomyces spp. in china.</title>
        <authorList>
            <person name="Handique U."/>
            <person name="Wu J."/>
        </authorList>
    </citation>
    <scope>NUCLEOTIDE SEQUENCE [LARGE SCALE GENOMIC DNA]</scope>
    <source>
        <strain evidence="5 6">ZRIMU1530</strain>
    </source>
</reference>
<dbReference type="PROSITE" id="PS50932">
    <property type="entry name" value="HTH_LACI_2"/>
    <property type="match status" value="1"/>
</dbReference>
<evidence type="ECO:0000313" key="6">
    <source>
        <dbReference type="Proteomes" id="UP001631957"/>
    </source>
</evidence>
<keyword evidence="6" id="KW-1185">Reference proteome</keyword>
<dbReference type="Gene3D" id="3.40.50.2300">
    <property type="match status" value="2"/>
</dbReference>